<protein>
    <recommendedName>
        <fullName evidence="4">G protein-coupled receptor</fullName>
    </recommendedName>
</protein>
<keyword evidence="3" id="KW-1185">Reference proteome</keyword>
<sequence length="279" mass="31778">IFLYSTASVSFCANSLLLLLLLLHRSGLSLGNYRILLIVFALSDVFISIYHVWYIPMFCFTKYGLIYYGYGCLLGRGTLSKNCNTIFTLSFYLPFFLIGIHFIYRYLSLTRPSVVKENFFRFLSLCTGYAISYNLFFIFFTAHPVYYMGISKRFYGYLAEYEQRPLRPDMNVAALEYIDEDSVINSTAIWIVLGAGIVGGHLIVVSLVCIYKIVGALNERVLDIAIKRVHIQLFRALLLQFAMPFIFSFLPYSVVVLLPAVGVSLDHVDFARLSFSGSI</sequence>
<feature type="transmembrane region" description="Helical" evidence="1">
    <location>
        <begin position="236"/>
        <end position="261"/>
    </location>
</feature>
<feature type="transmembrane region" description="Helical" evidence="1">
    <location>
        <begin position="86"/>
        <end position="107"/>
    </location>
</feature>
<keyword evidence="1" id="KW-1133">Transmembrane helix</keyword>
<feature type="transmembrane region" description="Helical" evidence="1">
    <location>
        <begin position="6"/>
        <end position="23"/>
    </location>
</feature>
<dbReference type="PANTHER" id="PTHR22943">
    <property type="entry name" value="7-TRANSMEMBRANE DOMAIN RECEPTOR C.ELEGANS"/>
    <property type="match status" value="1"/>
</dbReference>
<dbReference type="Proteomes" id="UP001432027">
    <property type="component" value="Unassembled WGS sequence"/>
</dbReference>
<feature type="transmembrane region" description="Helical" evidence="1">
    <location>
        <begin position="119"/>
        <end position="142"/>
    </location>
</feature>
<evidence type="ECO:0000313" key="2">
    <source>
        <dbReference type="EMBL" id="GMS93865.1"/>
    </source>
</evidence>
<feature type="transmembrane region" description="Helical" evidence="1">
    <location>
        <begin position="188"/>
        <end position="215"/>
    </location>
</feature>
<organism evidence="2 3">
    <name type="scientific">Pristionchus entomophagus</name>
    <dbReference type="NCBI Taxonomy" id="358040"/>
    <lineage>
        <taxon>Eukaryota</taxon>
        <taxon>Metazoa</taxon>
        <taxon>Ecdysozoa</taxon>
        <taxon>Nematoda</taxon>
        <taxon>Chromadorea</taxon>
        <taxon>Rhabditida</taxon>
        <taxon>Rhabditina</taxon>
        <taxon>Diplogasteromorpha</taxon>
        <taxon>Diplogasteroidea</taxon>
        <taxon>Neodiplogasteridae</taxon>
        <taxon>Pristionchus</taxon>
    </lineage>
</organism>
<keyword evidence="1" id="KW-0472">Membrane</keyword>
<dbReference type="Pfam" id="PF10326">
    <property type="entry name" value="7TM_GPCR_Str"/>
    <property type="match status" value="1"/>
</dbReference>
<dbReference type="SUPFAM" id="SSF81321">
    <property type="entry name" value="Family A G protein-coupled receptor-like"/>
    <property type="match status" value="1"/>
</dbReference>
<proteinExistence type="predicted"/>
<keyword evidence="1" id="KW-0812">Transmembrane</keyword>
<evidence type="ECO:0000256" key="1">
    <source>
        <dbReference type="SAM" id="Phobius"/>
    </source>
</evidence>
<accession>A0AAV5THN6</accession>
<feature type="non-terminal residue" evidence="2">
    <location>
        <position position="1"/>
    </location>
</feature>
<comment type="caution">
    <text evidence="2">The sequence shown here is derived from an EMBL/GenBank/DDBJ whole genome shotgun (WGS) entry which is preliminary data.</text>
</comment>
<evidence type="ECO:0008006" key="4">
    <source>
        <dbReference type="Google" id="ProtNLM"/>
    </source>
</evidence>
<dbReference type="AlphaFoldDB" id="A0AAV5THN6"/>
<dbReference type="PANTHER" id="PTHR22943:SF248">
    <property type="entry name" value="SEVEN TM RECEPTOR"/>
    <property type="match status" value="1"/>
</dbReference>
<reference evidence="2" key="1">
    <citation type="submission" date="2023-10" db="EMBL/GenBank/DDBJ databases">
        <title>Genome assembly of Pristionchus species.</title>
        <authorList>
            <person name="Yoshida K."/>
            <person name="Sommer R.J."/>
        </authorList>
    </citation>
    <scope>NUCLEOTIDE SEQUENCE</scope>
    <source>
        <strain evidence="2">RS0144</strain>
    </source>
</reference>
<evidence type="ECO:0000313" key="3">
    <source>
        <dbReference type="Proteomes" id="UP001432027"/>
    </source>
</evidence>
<dbReference type="EMBL" id="BTSX01000004">
    <property type="protein sequence ID" value="GMS93865.1"/>
    <property type="molecule type" value="Genomic_DNA"/>
</dbReference>
<gene>
    <name evidence="2" type="ORF">PENTCL1PPCAC_16040</name>
</gene>
<name>A0AAV5THN6_9BILA</name>
<feature type="transmembrane region" description="Helical" evidence="1">
    <location>
        <begin position="35"/>
        <end position="55"/>
    </location>
</feature>
<dbReference type="InterPro" id="IPR019428">
    <property type="entry name" value="7TM_GPCR_serpentine_rcpt_Str"/>
</dbReference>